<dbReference type="InterPro" id="IPR011051">
    <property type="entry name" value="RmlC_Cupin_sf"/>
</dbReference>
<dbReference type="SUPFAM" id="SSF51182">
    <property type="entry name" value="RmlC-like cupins"/>
    <property type="match status" value="1"/>
</dbReference>
<feature type="domain" description="Cupin type-2" evidence="2">
    <location>
        <begin position="99"/>
        <end position="172"/>
    </location>
</feature>
<comment type="caution">
    <text evidence="3">The sequence shown here is derived from an EMBL/GenBank/DDBJ whole genome shotgun (WGS) entry which is preliminary data.</text>
</comment>
<gene>
    <name evidence="3" type="ORF">GCM10018781_66810</name>
</gene>
<dbReference type="EMBL" id="BNBO01000057">
    <property type="protein sequence ID" value="GHH82247.1"/>
    <property type="molecule type" value="Genomic_DNA"/>
</dbReference>
<dbReference type="InterPro" id="IPR052535">
    <property type="entry name" value="Bacilysin_H2HPP_isomerase"/>
</dbReference>
<name>A0A919GCQ3_9ACTN</name>
<feature type="compositionally biased region" description="Low complexity" evidence="1">
    <location>
        <begin position="1"/>
        <end position="32"/>
    </location>
</feature>
<accession>A0A919GCQ3</accession>
<proteinExistence type="predicted"/>
<evidence type="ECO:0000313" key="4">
    <source>
        <dbReference type="Proteomes" id="UP000617734"/>
    </source>
</evidence>
<reference evidence="3" key="2">
    <citation type="submission" date="2020-09" db="EMBL/GenBank/DDBJ databases">
        <authorList>
            <person name="Sun Q."/>
            <person name="Ohkuma M."/>
        </authorList>
    </citation>
    <scope>NUCLEOTIDE SEQUENCE</scope>
    <source>
        <strain evidence="3">JCM 4646</strain>
    </source>
</reference>
<dbReference type="InterPro" id="IPR013096">
    <property type="entry name" value="Cupin_2"/>
</dbReference>
<dbReference type="InterPro" id="IPR014710">
    <property type="entry name" value="RmlC-like_jellyroll"/>
</dbReference>
<protein>
    <recommendedName>
        <fullName evidence="2">Cupin type-2 domain-containing protein</fullName>
    </recommendedName>
</protein>
<dbReference type="GeneID" id="95356953"/>
<dbReference type="Proteomes" id="UP000617734">
    <property type="component" value="Unassembled WGS sequence"/>
</dbReference>
<dbReference type="PANTHER" id="PTHR40112">
    <property type="entry name" value="H2HPP ISOMERASE"/>
    <property type="match status" value="1"/>
</dbReference>
<dbReference type="RefSeq" id="WP_190214660.1">
    <property type="nucleotide sequence ID" value="NZ_BNBO01000057.1"/>
</dbReference>
<organism evidence="3 4">
    <name type="scientific">Kitasatospora indigofera</name>
    <dbReference type="NCBI Taxonomy" id="67307"/>
    <lineage>
        <taxon>Bacteria</taxon>
        <taxon>Bacillati</taxon>
        <taxon>Actinomycetota</taxon>
        <taxon>Actinomycetes</taxon>
        <taxon>Kitasatosporales</taxon>
        <taxon>Streptomycetaceae</taxon>
        <taxon>Kitasatospora</taxon>
    </lineage>
</organism>
<reference evidence="3" key="1">
    <citation type="journal article" date="2014" name="Int. J. Syst. Evol. Microbiol.">
        <title>Complete genome sequence of Corynebacterium casei LMG S-19264T (=DSM 44701T), isolated from a smear-ripened cheese.</title>
        <authorList>
            <consortium name="US DOE Joint Genome Institute (JGI-PGF)"/>
            <person name="Walter F."/>
            <person name="Albersmeier A."/>
            <person name="Kalinowski J."/>
            <person name="Ruckert C."/>
        </authorList>
    </citation>
    <scope>NUCLEOTIDE SEQUENCE</scope>
    <source>
        <strain evidence="3">JCM 4646</strain>
    </source>
</reference>
<keyword evidence="4" id="KW-1185">Reference proteome</keyword>
<dbReference type="AlphaFoldDB" id="A0A919GCQ3"/>
<evidence type="ECO:0000313" key="3">
    <source>
        <dbReference type="EMBL" id="GHH82247.1"/>
    </source>
</evidence>
<sequence length="195" mass="20297">MSSAAHPHPESASPSEAGGAARAHGHAGSTGRPATEAGAGFHPHLPDREAQPAPLAARLHHIRAGALDGDTAQTGGMRRFAAVSGHTVGSEKLWMGQTHVAPATSSSDHHHGESETAIYVVSGHPVFVFADDSAGEPEEVRLETGPGDYIFVPPFVPHREENPDPEVEAVVVIARSTQEAIVVNLPGLYPVEGTD</sequence>
<dbReference type="Gene3D" id="2.60.120.10">
    <property type="entry name" value="Jelly Rolls"/>
    <property type="match status" value="1"/>
</dbReference>
<feature type="region of interest" description="Disordered" evidence="1">
    <location>
        <begin position="1"/>
        <end position="49"/>
    </location>
</feature>
<evidence type="ECO:0000256" key="1">
    <source>
        <dbReference type="SAM" id="MobiDB-lite"/>
    </source>
</evidence>
<dbReference type="PANTHER" id="PTHR40112:SF1">
    <property type="entry name" value="H2HPP ISOMERASE"/>
    <property type="match status" value="1"/>
</dbReference>
<dbReference type="Pfam" id="PF07883">
    <property type="entry name" value="Cupin_2"/>
    <property type="match status" value="1"/>
</dbReference>
<evidence type="ECO:0000259" key="2">
    <source>
        <dbReference type="Pfam" id="PF07883"/>
    </source>
</evidence>